<name>A0A3N4LWU4_9PEZI</name>
<evidence type="ECO:0000256" key="1">
    <source>
        <dbReference type="SAM" id="MobiDB-lite"/>
    </source>
</evidence>
<reference evidence="2 3" key="1">
    <citation type="journal article" date="2018" name="Nat. Ecol. Evol.">
        <title>Pezizomycetes genomes reveal the molecular basis of ectomycorrhizal truffle lifestyle.</title>
        <authorList>
            <person name="Murat C."/>
            <person name="Payen T."/>
            <person name="Noel B."/>
            <person name="Kuo A."/>
            <person name="Morin E."/>
            <person name="Chen J."/>
            <person name="Kohler A."/>
            <person name="Krizsan K."/>
            <person name="Balestrini R."/>
            <person name="Da Silva C."/>
            <person name="Montanini B."/>
            <person name="Hainaut M."/>
            <person name="Levati E."/>
            <person name="Barry K.W."/>
            <person name="Belfiori B."/>
            <person name="Cichocki N."/>
            <person name="Clum A."/>
            <person name="Dockter R.B."/>
            <person name="Fauchery L."/>
            <person name="Guy J."/>
            <person name="Iotti M."/>
            <person name="Le Tacon F."/>
            <person name="Lindquist E.A."/>
            <person name="Lipzen A."/>
            <person name="Malagnac F."/>
            <person name="Mello A."/>
            <person name="Molinier V."/>
            <person name="Miyauchi S."/>
            <person name="Poulain J."/>
            <person name="Riccioni C."/>
            <person name="Rubini A."/>
            <person name="Sitrit Y."/>
            <person name="Splivallo R."/>
            <person name="Traeger S."/>
            <person name="Wang M."/>
            <person name="Zifcakova L."/>
            <person name="Wipf D."/>
            <person name="Zambonelli A."/>
            <person name="Paolocci F."/>
            <person name="Nowrousian M."/>
            <person name="Ottonello S."/>
            <person name="Baldrian P."/>
            <person name="Spatafora J.W."/>
            <person name="Henrissat B."/>
            <person name="Nagy L.G."/>
            <person name="Aury J.M."/>
            <person name="Wincker P."/>
            <person name="Grigoriev I.V."/>
            <person name="Bonfante P."/>
            <person name="Martin F.M."/>
        </authorList>
    </citation>
    <scope>NUCLEOTIDE SEQUENCE [LARGE SCALE GENOMIC DNA]</scope>
    <source>
        <strain evidence="2 3">ATCC MYA-4762</strain>
    </source>
</reference>
<proteinExistence type="predicted"/>
<sequence>MAPRGQLVYQDEAIRKQIRILCDDVAKKARGSRQAIWIAIHIARATYRVAYNREPAIVEQPKWPLPDVEELGYPSAEPSYMPRTAKGKGSAGVKKTTMESNAERDQVHSCKYD</sequence>
<gene>
    <name evidence="2" type="ORF">L211DRAFT_846106</name>
</gene>
<evidence type="ECO:0000313" key="3">
    <source>
        <dbReference type="Proteomes" id="UP000267821"/>
    </source>
</evidence>
<evidence type="ECO:0000313" key="2">
    <source>
        <dbReference type="EMBL" id="RPB27280.1"/>
    </source>
</evidence>
<protein>
    <submittedName>
        <fullName evidence="2">Uncharacterized protein</fullName>
    </submittedName>
</protein>
<dbReference type="InParanoid" id="A0A3N4LWU4"/>
<dbReference type="EMBL" id="ML121531">
    <property type="protein sequence ID" value="RPB27280.1"/>
    <property type="molecule type" value="Genomic_DNA"/>
</dbReference>
<dbReference type="OrthoDB" id="5480009at2759"/>
<organism evidence="2 3">
    <name type="scientific">Terfezia boudieri ATCC MYA-4762</name>
    <dbReference type="NCBI Taxonomy" id="1051890"/>
    <lineage>
        <taxon>Eukaryota</taxon>
        <taxon>Fungi</taxon>
        <taxon>Dikarya</taxon>
        <taxon>Ascomycota</taxon>
        <taxon>Pezizomycotina</taxon>
        <taxon>Pezizomycetes</taxon>
        <taxon>Pezizales</taxon>
        <taxon>Pezizaceae</taxon>
        <taxon>Terfezia</taxon>
    </lineage>
</organism>
<dbReference type="AlphaFoldDB" id="A0A3N4LWU4"/>
<dbReference type="Proteomes" id="UP000267821">
    <property type="component" value="Unassembled WGS sequence"/>
</dbReference>
<feature type="compositionally biased region" description="Basic and acidic residues" evidence="1">
    <location>
        <begin position="101"/>
        <end position="113"/>
    </location>
</feature>
<accession>A0A3N4LWU4</accession>
<feature type="region of interest" description="Disordered" evidence="1">
    <location>
        <begin position="74"/>
        <end position="113"/>
    </location>
</feature>
<keyword evidence="3" id="KW-1185">Reference proteome</keyword>